<protein>
    <submittedName>
        <fullName evidence="1">Uncharacterized protein</fullName>
    </submittedName>
</protein>
<sequence length="85" mass="9097">MDYFGRNSMSGSAVDEDVDATPLAASRYPSSLSEAKSRSDVEAENRLSFPSLYSIGSALYANTRRHSRSGRSSVVGSEADGAYSH</sequence>
<comment type="caution">
    <text evidence="1">The sequence shown here is derived from an EMBL/GenBank/DDBJ whole genome shotgun (WGS) entry which is preliminary data.</text>
</comment>
<reference evidence="1" key="1">
    <citation type="journal article" date="2020" name="Stud. Mycol.">
        <title>101 Dothideomycetes genomes: a test case for predicting lifestyles and emergence of pathogens.</title>
        <authorList>
            <person name="Haridas S."/>
            <person name="Albert R."/>
            <person name="Binder M."/>
            <person name="Bloem J."/>
            <person name="Labutti K."/>
            <person name="Salamov A."/>
            <person name="Andreopoulos B."/>
            <person name="Baker S."/>
            <person name="Barry K."/>
            <person name="Bills G."/>
            <person name="Bluhm B."/>
            <person name="Cannon C."/>
            <person name="Castanera R."/>
            <person name="Culley D."/>
            <person name="Daum C."/>
            <person name="Ezra D."/>
            <person name="Gonzalez J."/>
            <person name="Henrissat B."/>
            <person name="Kuo A."/>
            <person name="Liang C."/>
            <person name="Lipzen A."/>
            <person name="Lutzoni F."/>
            <person name="Magnuson J."/>
            <person name="Mondo S."/>
            <person name="Nolan M."/>
            <person name="Ohm R."/>
            <person name="Pangilinan J."/>
            <person name="Park H.-J."/>
            <person name="Ramirez L."/>
            <person name="Alfaro M."/>
            <person name="Sun H."/>
            <person name="Tritt A."/>
            <person name="Yoshinaga Y."/>
            <person name="Zwiers L.-H."/>
            <person name="Turgeon B."/>
            <person name="Goodwin S."/>
            <person name="Spatafora J."/>
            <person name="Crous P."/>
            <person name="Grigoriev I."/>
        </authorList>
    </citation>
    <scope>NUCLEOTIDE SEQUENCE</scope>
    <source>
        <strain evidence="1">CBS 525.71</strain>
    </source>
</reference>
<organism evidence="1 2">
    <name type="scientific">Macroventuria anomochaeta</name>
    <dbReference type="NCBI Taxonomy" id="301207"/>
    <lineage>
        <taxon>Eukaryota</taxon>
        <taxon>Fungi</taxon>
        <taxon>Dikarya</taxon>
        <taxon>Ascomycota</taxon>
        <taxon>Pezizomycotina</taxon>
        <taxon>Dothideomycetes</taxon>
        <taxon>Pleosporomycetidae</taxon>
        <taxon>Pleosporales</taxon>
        <taxon>Pleosporineae</taxon>
        <taxon>Didymellaceae</taxon>
        <taxon>Macroventuria</taxon>
    </lineage>
</organism>
<proteinExistence type="predicted"/>
<evidence type="ECO:0000313" key="1">
    <source>
        <dbReference type="EMBL" id="KAF2632449.1"/>
    </source>
</evidence>
<dbReference type="Proteomes" id="UP000799754">
    <property type="component" value="Unassembled WGS sequence"/>
</dbReference>
<accession>A0ACB6SEI4</accession>
<dbReference type="EMBL" id="MU006703">
    <property type="protein sequence ID" value="KAF2632449.1"/>
    <property type="molecule type" value="Genomic_DNA"/>
</dbReference>
<name>A0ACB6SEI4_9PLEO</name>
<evidence type="ECO:0000313" key="2">
    <source>
        <dbReference type="Proteomes" id="UP000799754"/>
    </source>
</evidence>
<keyword evidence="2" id="KW-1185">Reference proteome</keyword>
<gene>
    <name evidence="1" type="ORF">BU25DRAFT_406976</name>
</gene>